<dbReference type="PANTHER" id="PTHR30337">
    <property type="entry name" value="COMPONENT OF ATP-DEPENDENT DSDNA EXONUCLEASE"/>
    <property type="match status" value="1"/>
</dbReference>
<dbReference type="InterPro" id="IPR029052">
    <property type="entry name" value="Metallo-depent_PP-like"/>
</dbReference>
<dbReference type="EMBL" id="MT143177">
    <property type="protein sequence ID" value="QJA93784.1"/>
    <property type="molecule type" value="Genomic_DNA"/>
</dbReference>
<name>A0A6M3LKE6_9ZZZZ</name>
<protein>
    <submittedName>
        <fullName evidence="1">Putative calcineurin-like phosphoesterase</fullName>
    </submittedName>
</protein>
<dbReference type="SUPFAM" id="SSF56300">
    <property type="entry name" value="Metallo-dependent phosphatases"/>
    <property type="match status" value="1"/>
</dbReference>
<gene>
    <name evidence="1" type="ORF">MM415B04118_0004</name>
</gene>
<sequence>MGLSAENGLCPILIAGDLGQDDQWPNWLLEKFLVSLGDTEKGRGDIFVVPGQHDLPNHNLEMLEKSALGVLGASGFIYILTDREFYYREEFILHPFPYGKKIENCGSYQKKKNGQYAVAISHQLVLENAPQGWEQGKGISGMRLLEQFPEYDLILTGDNHKPFVIERDGRLLVNPGSMMRSSADQISHRPRVYLWYAGERRVEPVYLPIKRNVLSREHIEQEKAREARMDAFVASVKSGGEIKLSFEDNMTDHLRENSAPKRTEEKIWEAMRV</sequence>
<dbReference type="AlphaFoldDB" id="A0A6M3LKE6"/>
<organism evidence="1">
    <name type="scientific">viral metagenome</name>
    <dbReference type="NCBI Taxonomy" id="1070528"/>
    <lineage>
        <taxon>unclassified sequences</taxon>
        <taxon>metagenomes</taxon>
        <taxon>organismal metagenomes</taxon>
    </lineage>
</organism>
<reference evidence="1" key="1">
    <citation type="submission" date="2020-03" db="EMBL/GenBank/DDBJ databases">
        <title>The deep terrestrial virosphere.</title>
        <authorList>
            <person name="Holmfeldt K."/>
            <person name="Nilsson E."/>
            <person name="Simone D."/>
            <person name="Lopez-Fernandez M."/>
            <person name="Wu X."/>
            <person name="de Brujin I."/>
            <person name="Lundin D."/>
            <person name="Andersson A."/>
            <person name="Bertilsson S."/>
            <person name="Dopson M."/>
        </authorList>
    </citation>
    <scope>NUCLEOTIDE SEQUENCE</scope>
    <source>
        <strain evidence="1">MM415B04118</strain>
    </source>
</reference>
<dbReference type="Gene3D" id="3.60.21.10">
    <property type="match status" value="1"/>
</dbReference>
<accession>A0A6M3LKE6</accession>
<dbReference type="InterPro" id="IPR050535">
    <property type="entry name" value="DNA_Repair-Maintenance_Comp"/>
</dbReference>
<proteinExistence type="predicted"/>
<evidence type="ECO:0000313" key="1">
    <source>
        <dbReference type="EMBL" id="QJA93784.1"/>
    </source>
</evidence>
<dbReference type="PANTHER" id="PTHR30337:SF0">
    <property type="entry name" value="NUCLEASE SBCCD SUBUNIT D"/>
    <property type="match status" value="1"/>
</dbReference>